<dbReference type="RefSeq" id="WP_329776896.1">
    <property type="nucleotide sequence ID" value="NZ_JAYDYW010000017.1"/>
</dbReference>
<dbReference type="InterPro" id="IPR029044">
    <property type="entry name" value="Nucleotide-diphossugar_trans"/>
</dbReference>
<dbReference type="EMBL" id="JAYDYW010000017">
    <property type="protein sequence ID" value="MEE1676023.1"/>
    <property type="molecule type" value="Genomic_DNA"/>
</dbReference>
<dbReference type="GO" id="GO:0016757">
    <property type="term" value="F:glycosyltransferase activity"/>
    <property type="evidence" value="ECO:0007669"/>
    <property type="project" value="UniProtKB-KW"/>
</dbReference>
<dbReference type="InterPro" id="IPR050834">
    <property type="entry name" value="Glycosyltransf_2"/>
</dbReference>
<evidence type="ECO:0000313" key="4">
    <source>
        <dbReference type="EMBL" id="MEE1676023.1"/>
    </source>
</evidence>
<evidence type="ECO:0000256" key="1">
    <source>
        <dbReference type="ARBA" id="ARBA00022679"/>
    </source>
</evidence>
<protein>
    <submittedName>
        <fullName evidence="4">Glycosyltransferase</fullName>
        <ecNumber evidence="4">2.4.-.-</ecNumber>
    </submittedName>
</protein>
<accession>A0ABU7G9E4</accession>
<dbReference type="Pfam" id="PF02709">
    <property type="entry name" value="Glyco_transf_7C"/>
    <property type="match status" value="1"/>
</dbReference>
<keyword evidence="4" id="KW-0328">Glycosyltransferase</keyword>
<sequence length="275" mass="31259">MSKHNIPKASVIIAFYNNIKALSLVIRALEAQSITDFEVVIADDGSNNTSLEQLKTLQQSSPLQIQHVWHEDKGFRKNRCLNLAVQAAKAEYLIFIDGDCVPQTHFVEDHLSESQLGRCLNGRRADLSPQMTRKLFASTKPASFVSDNFAFILFTYLLGQGKNIEKGFRISSNTLRRYLQKSNKGIVGCNFSLFKKDLLSINGFDQRYEAAGTGEDSDVEFRLRLKGIVIHPLFYKATQVHLYHQELPRSDDNDALFKKVKKQQQAWTEFGIVKK</sequence>
<dbReference type="SUPFAM" id="SSF53448">
    <property type="entry name" value="Nucleotide-diphospho-sugar transferases"/>
    <property type="match status" value="1"/>
</dbReference>
<gene>
    <name evidence="4" type="ORF">SNR37_001350</name>
</gene>
<evidence type="ECO:0000259" key="2">
    <source>
        <dbReference type="Pfam" id="PF00535"/>
    </source>
</evidence>
<reference evidence="5" key="1">
    <citation type="submission" date="2023-07" db="EMBL/GenBank/DDBJ databases">
        <title>Draft genome sequence of Agarivorans aestuarii strain ZMCS4, a CAZymes producing bacteria isolated from the marine brown algae Clodostephus spongiosus.</title>
        <authorList>
            <person name="Lorente B."/>
            <person name="Cabral C."/>
            <person name="Frias J."/>
            <person name="Faria J."/>
            <person name="Toubarro D."/>
        </authorList>
    </citation>
    <scope>NUCLEOTIDE SEQUENCE [LARGE SCALE GENOMIC DNA]</scope>
    <source>
        <strain evidence="5">ZMCS4</strain>
    </source>
</reference>
<evidence type="ECO:0000259" key="3">
    <source>
        <dbReference type="Pfam" id="PF02709"/>
    </source>
</evidence>
<feature type="domain" description="Glycosyltransferase 2-like" evidence="2">
    <location>
        <begin position="10"/>
        <end position="115"/>
    </location>
</feature>
<dbReference type="PANTHER" id="PTHR43685">
    <property type="entry name" value="GLYCOSYLTRANSFERASE"/>
    <property type="match status" value="1"/>
</dbReference>
<keyword evidence="1 4" id="KW-0808">Transferase</keyword>
<comment type="caution">
    <text evidence="4">The sequence shown here is derived from an EMBL/GenBank/DDBJ whole genome shotgun (WGS) entry which is preliminary data.</text>
</comment>
<dbReference type="PANTHER" id="PTHR43685:SF3">
    <property type="entry name" value="SLR2126 PROTEIN"/>
    <property type="match status" value="1"/>
</dbReference>
<organism evidence="4 5">
    <name type="scientific">Agarivorans aestuarii</name>
    <dbReference type="NCBI Taxonomy" id="1563703"/>
    <lineage>
        <taxon>Bacteria</taxon>
        <taxon>Pseudomonadati</taxon>
        <taxon>Pseudomonadota</taxon>
        <taxon>Gammaproteobacteria</taxon>
        <taxon>Alteromonadales</taxon>
        <taxon>Alteromonadaceae</taxon>
        <taxon>Agarivorans</taxon>
    </lineage>
</organism>
<dbReference type="Pfam" id="PF00535">
    <property type="entry name" value="Glycos_transf_2"/>
    <property type="match status" value="1"/>
</dbReference>
<name>A0ABU7G9E4_9ALTE</name>
<dbReference type="Gene3D" id="3.90.550.10">
    <property type="entry name" value="Spore Coat Polysaccharide Biosynthesis Protein SpsA, Chain A"/>
    <property type="match status" value="1"/>
</dbReference>
<dbReference type="Proteomes" id="UP001310248">
    <property type="component" value="Unassembled WGS sequence"/>
</dbReference>
<dbReference type="InterPro" id="IPR027791">
    <property type="entry name" value="Galactosyl_T_C"/>
</dbReference>
<dbReference type="InterPro" id="IPR001173">
    <property type="entry name" value="Glyco_trans_2-like"/>
</dbReference>
<feature type="domain" description="Galactosyltransferase C-terminal" evidence="3">
    <location>
        <begin position="181"/>
        <end position="244"/>
    </location>
</feature>
<dbReference type="EC" id="2.4.-.-" evidence="4"/>
<evidence type="ECO:0000313" key="5">
    <source>
        <dbReference type="Proteomes" id="UP001310248"/>
    </source>
</evidence>
<proteinExistence type="predicted"/>
<keyword evidence="5" id="KW-1185">Reference proteome</keyword>
<reference evidence="4 5" key="2">
    <citation type="submission" date="2023-12" db="EMBL/GenBank/DDBJ databases">
        <authorList>
            <consortium name="Cladostephus spongiosus"/>
            <person name="Lorente B."/>
            <person name="Cabral C."/>
            <person name="Frias J."/>
            <person name="Faria J."/>
            <person name="Toubarro D."/>
        </authorList>
    </citation>
    <scope>NUCLEOTIDE SEQUENCE [LARGE SCALE GENOMIC DNA]</scope>
    <source>
        <strain evidence="4 5">ZMCS4</strain>
    </source>
</reference>